<reference evidence="3" key="1">
    <citation type="submission" date="2023-09" db="UniProtKB">
        <authorList>
            <consortium name="RefSeq"/>
        </authorList>
    </citation>
    <scope>IDENTIFICATION</scope>
</reference>
<accession>A0A1S3DJV6</accession>
<evidence type="ECO:0000313" key="2">
    <source>
        <dbReference type="Proteomes" id="UP000079169"/>
    </source>
</evidence>
<protein>
    <submittedName>
        <fullName evidence="3 4">Uncharacterized protein LOC103520099</fullName>
    </submittedName>
</protein>
<feature type="compositionally biased region" description="Pro residues" evidence="1">
    <location>
        <begin position="331"/>
        <end position="340"/>
    </location>
</feature>
<organism evidence="3">
    <name type="scientific">Diaphorina citri</name>
    <name type="common">Asian citrus psyllid</name>
    <dbReference type="NCBI Taxonomy" id="121845"/>
    <lineage>
        <taxon>Eukaryota</taxon>
        <taxon>Metazoa</taxon>
        <taxon>Ecdysozoa</taxon>
        <taxon>Arthropoda</taxon>
        <taxon>Hexapoda</taxon>
        <taxon>Insecta</taxon>
        <taxon>Pterygota</taxon>
        <taxon>Neoptera</taxon>
        <taxon>Paraneoptera</taxon>
        <taxon>Hemiptera</taxon>
        <taxon>Sternorrhyncha</taxon>
        <taxon>Psylloidea</taxon>
        <taxon>Psyllidae</taxon>
        <taxon>Diaphorininae</taxon>
        <taxon>Diaphorina</taxon>
    </lineage>
</organism>
<evidence type="ECO:0000256" key="1">
    <source>
        <dbReference type="SAM" id="MobiDB-lite"/>
    </source>
</evidence>
<feature type="region of interest" description="Disordered" evidence="1">
    <location>
        <begin position="117"/>
        <end position="145"/>
    </location>
</feature>
<gene>
    <name evidence="3 4" type="primary">LOC103520099</name>
</gene>
<sequence length="605" mass="68672">MTRSAQSLKEELEGTRKALRHQTIRCRQLVLAYSTKTKETELKLKQSEDLREKQLSHLLRVLYVLEAKLRKEQKSIREQLIQKDTVIIQQRKEIESLNNNSVCKRCLKKISKEREDEAYEIRTESSDDTSYNSGSHSDDLAAENSKPDLISSITYPVSKHKSVKEKVQSRDVFEKQIKKSVKFDINLTKISDLHEEEGTHYSDEKCKPNEEYTCSNGDDSVNFSSKQEDQIEQVNGAPNSNSNIVETNDSAEPDTEFQDNPVLKCVNQILLRDKEDYEDEGDNDGANSIGITNGNIRNNLNESPGKVDMVKTKIGGKSPEKVKNQTASNVKPPPRVPPKPLNLNWVGRKIFPIDHSSKIKSKLAFMKSQFSLDNFSMNMGGSQSSDDELYVISNSALDEMDEVNEKSLETITTKRNVTGKNIIGSGKNLSFNSLQDINMEIIERKDKTDISPKVSLMVRKFEDLRSHDKSKLSLNEEEEDFGNNELRNNFEEFSFDDCEVGNVENEAEQQVQNEDSSAPKNNSNLPHLPQENGVTYEKFLEATGLSQKSIVTPSRLLSTRKNMMRPKDVKHRSRAKAAAANYVDRCGTSEYVLGSTTKYWTEPFL</sequence>
<feature type="compositionally biased region" description="Polar residues" evidence="1">
    <location>
        <begin position="232"/>
        <end position="248"/>
    </location>
</feature>
<dbReference type="PaxDb" id="121845-A0A1S3DJV6"/>
<keyword evidence="2" id="KW-1185">Reference proteome</keyword>
<dbReference type="KEGG" id="dci:103520099"/>
<dbReference type="RefSeq" id="XP_026687154.1">
    <property type="nucleotide sequence ID" value="XM_026831353.1"/>
</dbReference>
<dbReference type="RefSeq" id="XP_008483418.1">
    <property type="nucleotide sequence ID" value="XM_008485196.3"/>
</dbReference>
<dbReference type="OMA" id="DEINNCE"/>
<feature type="region of interest" description="Disordered" evidence="1">
    <location>
        <begin position="276"/>
        <end position="341"/>
    </location>
</feature>
<evidence type="ECO:0000313" key="3">
    <source>
        <dbReference type="RefSeq" id="XP_008483418.1"/>
    </source>
</evidence>
<feature type="region of interest" description="Disordered" evidence="1">
    <location>
        <begin position="506"/>
        <end position="530"/>
    </location>
</feature>
<feature type="compositionally biased region" description="Polar residues" evidence="1">
    <location>
        <begin position="515"/>
        <end position="525"/>
    </location>
</feature>
<evidence type="ECO:0000313" key="4">
    <source>
        <dbReference type="RefSeq" id="XP_026687154.1"/>
    </source>
</evidence>
<feature type="compositionally biased region" description="Polar residues" evidence="1">
    <location>
        <begin position="285"/>
        <end position="302"/>
    </location>
</feature>
<feature type="region of interest" description="Disordered" evidence="1">
    <location>
        <begin position="232"/>
        <end position="257"/>
    </location>
</feature>
<proteinExistence type="predicted"/>
<name>A0A1S3DJV6_DIACI</name>
<dbReference type="GeneID" id="103520099"/>
<dbReference type="AlphaFoldDB" id="A0A1S3DJV6"/>
<dbReference type="Proteomes" id="UP000079169">
    <property type="component" value="Unplaced"/>
</dbReference>